<accession>A0A3B0VU10</accession>
<dbReference type="InterPro" id="IPR052705">
    <property type="entry name" value="Gliding_Motility_GTPase"/>
</dbReference>
<proteinExistence type="predicted"/>
<organism evidence="1">
    <name type="scientific">hydrothermal vent metagenome</name>
    <dbReference type="NCBI Taxonomy" id="652676"/>
    <lineage>
        <taxon>unclassified sequences</taxon>
        <taxon>metagenomes</taxon>
        <taxon>ecological metagenomes</taxon>
    </lineage>
</organism>
<dbReference type="InterPro" id="IPR027417">
    <property type="entry name" value="P-loop_NTPase"/>
</dbReference>
<dbReference type="SUPFAM" id="SSF52540">
    <property type="entry name" value="P-loop containing nucleoside triphosphate hydrolases"/>
    <property type="match status" value="1"/>
</dbReference>
<dbReference type="CDD" id="cd00882">
    <property type="entry name" value="Ras_like_GTPase"/>
    <property type="match status" value="1"/>
</dbReference>
<name>A0A3B0VU10_9ZZZZ</name>
<protein>
    <recommendedName>
        <fullName evidence="2">ATP/GTP-binding protein</fullName>
    </recommendedName>
</protein>
<dbReference type="PANTHER" id="PTHR42708:SF1">
    <property type="entry name" value="GLIDING MOTILITY PROTEIN MGLA"/>
    <property type="match status" value="1"/>
</dbReference>
<evidence type="ECO:0008006" key="2">
    <source>
        <dbReference type="Google" id="ProtNLM"/>
    </source>
</evidence>
<dbReference type="PANTHER" id="PTHR42708">
    <property type="entry name" value="ATP/GTP-BINDING PROTEIN-RELATED"/>
    <property type="match status" value="1"/>
</dbReference>
<sequence>MHKKIAFIGSVGSGKTTLIENLSSIETLKTDVKTSVEIGKESTTVGIDYGHVVIDSETTLGLYGVPGQRKFSLVWDFVKKGLWAVVILVKNNDLASIDEIDYLVNYFEINQGVPCVIGITHSDLTDGGQTLTQVRNKLIDLKLKVPVYTIDCRLSASARLIMETIIAIDESV</sequence>
<dbReference type="EMBL" id="UOEW01000088">
    <property type="protein sequence ID" value="VAW34884.1"/>
    <property type="molecule type" value="Genomic_DNA"/>
</dbReference>
<gene>
    <name evidence="1" type="ORF">MNBD_GAMMA01-42</name>
</gene>
<reference evidence="1" key="1">
    <citation type="submission" date="2018-06" db="EMBL/GenBank/DDBJ databases">
        <authorList>
            <person name="Zhirakovskaya E."/>
        </authorList>
    </citation>
    <scope>NUCLEOTIDE SEQUENCE</scope>
</reference>
<evidence type="ECO:0000313" key="1">
    <source>
        <dbReference type="EMBL" id="VAW34884.1"/>
    </source>
</evidence>
<dbReference type="Gene3D" id="3.40.50.300">
    <property type="entry name" value="P-loop containing nucleotide triphosphate hydrolases"/>
    <property type="match status" value="1"/>
</dbReference>
<dbReference type="AlphaFoldDB" id="A0A3B0VU10"/>